<dbReference type="Proteomes" id="UP000007798">
    <property type="component" value="Unassembled WGS sequence"/>
</dbReference>
<reference evidence="2 3" key="1">
    <citation type="journal article" date="2007" name="Nature">
        <title>Evolution of genes and genomes on the Drosophila phylogeny.</title>
        <authorList>
            <consortium name="Drosophila 12 Genomes Consortium"/>
            <person name="Clark A.G."/>
            <person name="Eisen M.B."/>
            <person name="Smith D.R."/>
            <person name="Bergman C.M."/>
            <person name="Oliver B."/>
            <person name="Markow T.A."/>
            <person name="Kaufman T.C."/>
            <person name="Kellis M."/>
            <person name="Gelbart W."/>
            <person name="Iyer V.N."/>
            <person name="Pollard D.A."/>
            <person name="Sackton T.B."/>
            <person name="Larracuente A.M."/>
            <person name="Singh N.D."/>
            <person name="Abad J.P."/>
            <person name="Abt D.N."/>
            <person name="Adryan B."/>
            <person name="Aguade M."/>
            <person name="Akashi H."/>
            <person name="Anderson W.W."/>
            <person name="Aquadro C.F."/>
            <person name="Ardell D.H."/>
            <person name="Arguello R."/>
            <person name="Artieri C.G."/>
            <person name="Barbash D.A."/>
            <person name="Barker D."/>
            <person name="Barsanti P."/>
            <person name="Batterham P."/>
            <person name="Batzoglou S."/>
            <person name="Begun D."/>
            <person name="Bhutkar A."/>
            <person name="Blanco E."/>
            <person name="Bosak S.A."/>
            <person name="Bradley R.K."/>
            <person name="Brand A.D."/>
            <person name="Brent M.R."/>
            <person name="Brooks A.N."/>
            <person name="Brown R.H."/>
            <person name="Butlin R.K."/>
            <person name="Caggese C."/>
            <person name="Calvi B.R."/>
            <person name="Bernardo de Carvalho A."/>
            <person name="Caspi A."/>
            <person name="Castrezana S."/>
            <person name="Celniker S.E."/>
            <person name="Chang J.L."/>
            <person name="Chapple C."/>
            <person name="Chatterji S."/>
            <person name="Chinwalla A."/>
            <person name="Civetta A."/>
            <person name="Clifton S.W."/>
            <person name="Comeron J.M."/>
            <person name="Costello J.C."/>
            <person name="Coyne J.A."/>
            <person name="Daub J."/>
            <person name="David R.G."/>
            <person name="Delcher A.L."/>
            <person name="Delehaunty K."/>
            <person name="Do C.B."/>
            <person name="Ebling H."/>
            <person name="Edwards K."/>
            <person name="Eickbush T."/>
            <person name="Evans J.D."/>
            <person name="Filipski A."/>
            <person name="Findeiss S."/>
            <person name="Freyhult E."/>
            <person name="Fulton L."/>
            <person name="Fulton R."/>
            <person name="Garcia A.C."/>
            <person name="Gardiner A."/>
            <person name="Garfield D.A."/>
            <person name="Garvin B.E."/>
            <person name="Gibson G."/>
            <person name="Gilbert D."/>
            <person name="Gnerre S."/>
            <person name="Godfrey J."/>
            <person name="Good R."/>
            <person name="Gotea V."/>
            <person name="Gravely B."/>
            <person name="Greenberg A.J."/>
            <person name="Griffiths-Jones S."/>
            <person name="Gross S."/>
            <person name="Guigo R."/>
            <person name="Gustafson E.A."/>
            <person name="Haerty W."/>
            <person name="Hahn M.W."/>
            <person name="Halligan D.L."/>
            <person name="Halpern A.L."/>
            <person name="Halter G.M."/>
            <person name="Han M.V."/>
            <person name="Heger A."/>
            <person name="Hillier L."/>
            <person name="Hinrichs A.S."/>
            <person name="Holmes I."/>
            <person name="Hoskins R.A."/>
            <person name="Hubisz M.J."/>
            <person name="Hultmark D."/>
            <person name="Huntley M.A."/>
            <person name="Jaffe D.B."/>
            <person name="Jagadeeshan S."/>
            <person name="Jeck W.R."/>
            <person name="Johnson J."/>
            <person name="Jones C.D."/>
            <person name="Jordan W.C."/>
            <person name="Karpen G.H."/>
            <person name="Kataoka E."/>
            <person name="Keightley P.D."/>
            <person name="Kheradpour P."/>
            <person name="Kirkness E.F."/>
            <person name="Koerich L.B."/>
            <person name="Kristiansen K."/>
            <person name="Kudrna D."/>
            <person name="Kulathinal R.J."/>
            <person name="Kumar S."/>
            <person name="Kwok R."/>
            <person name="Lander E."/>
            <person name="Langley C.H."/>
            <person name="Lapoint R."/>
            <person name="Lazzaro B.P."/>
            <person name="Lee S.J."/>
            <person name="Levesque L."/>
            <person name="Li R."/>
            <person name="Lin C.F."/>
            <person name="Lin M.F."/>
            <person name="Lindblad-Toh K."/>
            <person name="Llopart A."/>
            <person name="Long M."/>
            <person name="Low L."/>
            <person name="Lozovsky E."/>
            <person name="Lu J."/>
            <person name="Luo M."/>
            <person name="Machado C.A."/>
            <person name="Makalowski W."/>
            <person name="Marzo M."/>
            <person name="Matsuda M."/>
            <person name="Matzkin L."/>
            <person name="McAllister B."/>
            <person name="McBride C.S."/>
            <person name="McKernan B."/>
            <person name="McKernan K."/>
            <person name="Mendez-Lago M."/>
            <person name="Minx P."/>
            <person name="Mollenhauer M.U."/>
            <person name="Montooth K."/>
            <person name="Mount S.M."/>
            <person name="Mu X."/>
            <person name="Myers E."/>
            <person name="Negre B."/>
            <person name="Newfeld S."/>
            <person name="Nielsen R."/>
            <person name="Noor M.A."/>
            <person name="O'Grady P."/>
            <person name="Pachter L."/>
            <person name="Papaceit M."/>
            <person name="Parisi M.J."/>
            <person name="Parisi M."/>
            <person name="Parts L."/>
            <person name="Pedersen J.S."/>
            <person name="Pesole G."/>
            <person name="Phillippy A.M."/>
            <person name="Ponting C.P."/>
            <person name="Pop M."/>
            <person name="Porcelli D."/>
            <person name="Powell J.R."/>
            <person name="Prohaska S."/>
            <person name="Pruitt K."/>
            <person name="Puig M."/>
            <person name="Quesneville H."/>
            <person name="Ram K.R."/>
            <person name="Rand D."/>
            <person name="Rasmussen M.D."/>
            <person name="Reed L.K."/>
            <person name="Reenan R."/>
            <person name="Reily A."/>
            <person name="Remington K.A."/>
            <person name="Rieger T.T."/>
            <person name="Ritchie M.G."/>
            <person name="Robin C."/>
            <person name="Rogers Y.H."/>
            <person name="Rohde C."/>
            <person name="Rozas J."/>
            <person name="Rubenfield M.J."/>
            <person name="Ruiz A."/>
            <person name="Russo S."/>
            <person name="Salzberg S.L."/>
            <person name="Sanchez-Gracia A."/>
            <person name="Saranga D.J."/>
            <person name="Sato H."/>
            <person name="Schaeffer S.W."/>
            <person name="Schatz M.C."/>
            <person name="Schlenke T."/>
            <person name="Schwartz R."/>
            <person name="Segarra C."/>
            <person name="Singh R.S."/>
            <person name="Sirot L."/>
            <person name="Sirota M."/>
            <person name="Sisneros N.B."/>
            <person name="Smith C.D."/>
            <person name="Smith T.F."/>
            <person name="Spieth J."/>
            <person name="Stage D.E."/>
            <person name="Stark A."/>
            <person name="Stephan W."/>
            <person name="Strausberg R.L."/>
            <person name="Strempel S."/>
            <person name="Sturgill D."/>
            <person name="Sutton G."/>
            <person name="Sutton G.G."/>
            <person name="Tao W."/>
            <person name="Teichmann S."/>
            <person name="Tobari Y.N."/>
            <person name="Tomimura Y."/>
            <person name="Tsolas J.M."/>
            <person name="Valente V.L."/>
            <person name="Venter E."/>
            <person name="Venter J.C."/>
            <person name="Vicario S."/>
            <person name="Vieira F.G."/>
            <person name="Vilella A.J."/>
            <person name="Villasante A."/>
            <person name="Walenz B."/>
            <person name="Wang J."/>
            <person name="Wasserman M."/>
            <person name="Watts T."/>
            <person name="Wilson D."/>
            <person name="Wilson R.K."/>
            <person name="Wing R.A."/>
            <person name="Wolfner M.F."/>
            <person name="Wong A."/>
            <person name="Wong G.K."/>
            <person name="Wu C.I."/>
            <person name="Wu G."/>
            <person name="Yamamoto D."/>
            <person name="Yang H.P."/>
            <person name="Yang S.P."/>
            <person name="Yorke J.A."/>
            <person name="Yoshida K."/>
            <person name="Zdobnov E."/>
            <person name="Zhang P."/>
            <person name="Zhang Y."/>
            <person name="Zimin A.V."/>
            <person name="Baldwin J."/>
            <person name="Abdouelleil A."/>
            <person name="Abdulkadir J."/>
            <person name="Abebe A."/>
            <person name="Abera B."/>
            <person name="Abreu J."/>
            <person name="Acer S.C."/>
            <person name="Aftuck L."/>
            <person name="Alexander A."/>
            <person name="An P."/>
            <person name="Anderson E."/>
            <person name="Anderson S."/>
            <person name="Arachi H."/>
            <person name="Azer M."/>
            <person name="Bachantsang P."/>
            <person name="Barry A."/>
            <person name="Bayul T."/>
            <person name="Berlin A."/>
            <person name="Bessette D."/>
            <person name="Bloom T."/>
            <person name="Blye J."/>
            <person name="Boguslavskiy L."/>
            <person name="Bonnet C."/>
            <person name="Boukhgalter B."/>
            <person name="Bourzgui I."/>
            <person name="Brown A."/>
            <person name="Cahill P."/>
            <person name="Channer S."/>
            <person name="Cheshatsang Y."/>
            <person name="Chuda L."/>
            <person name="Citroen M."/>
            <person name="Collymore A."/>
            <person name="Cooke P."/>
            <person name="Costello M."/>
            <person name="D'Aco K."/>
            <person name="Daza R."/>
            <person name="De Haan G."/>
            <person name="DeGray S."/>
            <person name="DeMaso C."/>
            <person name="Dhargay N."/>
            <person name="Dooley K."/>
            <person name="Dooley E."/>
            <person name="Doricent M."/>
            <person name="Dorje P."/>
            <person name="Dorjee K."/>
            <person name="Dupes A."/>
            <person name="Elong R."/>
            <person name="Falk J."/>
            <person name="Farina A."/>
            <person name="Faro S."/>
            <person name="Ferguson D."/>
            <person name="Fisher S."/>
            <person name="Foley C.D."/>
            <person name="Franke A."/>
            <person name="Friedrich D."/>
            <person name="Gadbois L."/>
            <person name="Gearin G."/>
            <person name="Gearin C.R."/>
            <person name="Giannoukos G."/>
            <person name="Goode T."/>
            <person name="Graham J."/>
            <person name="Grandbois E."/>
            <person name="Grewal S."/>
            <person name="Gyaltsen K."/>
            <person name="Hafez N."/>
            <person name="Hagos B."/>
            <person name="Hall J."/>
            <person name="Henson C."/>
            <person name="Hollinger A."/>
            <person name="Honan T."/>
            <person name="Huard M.D."/>
            <person name="Hughes L."/>
            <person name="Hurhula B."/>
            <person name="Husby M.E."/>
            <person name="Kamat A."/>
            <person name="Kanga B."/>
            <person name="Kashin S."/>
            <person name="Khazanovich D."/>
            <person name="Kisner P."/>
            <person name="Lance K."/>
            <person name="Lara M."/>
            <person name="Lee W."/>
            <person name="Lennon N."/>
            <person name="Letendre F."/>
            <person name="LeVine R."/>
            <person name="Lipovsky A."/>
            <person name="Liu X."/>
            <person name="Liu J."/>
            <person name="Liu S."/>
            <person name="Lokyitsang T."/>
            <person name="Lokyitsang Y."/>
            <person name="Lubonja R."/>
            <person name="Lui A."/>
            <person name="MacDonald P."/>
            <person name="Magnisalis V."/>
            <person name="Maru K."/>
            <person name="Matthews C."/>
            <person name="McCusker W."/>
            <person name="McDonough S."/>
            <person name="Mehta T."/>
            <person name="Meldrim J."/>
            <person name="Meneus L."/>
            <person name="Mihai O."/>
            <person name="Mihalev A."/>
            <person name="Mihova T."/>
            <person name="Mittelman R."/>
            <person name="Mlenga V."/>
            <person name="Montmayeur A."/>
            <person name="Mulrain L."/>
            <person name="Navidi A."/>
            <person name="Naylor J."/>
            <person name="Negash T."/>
            <person name="Nguyen T."/>
            <person name="Nguyen N."/>
            <person name="Nicol R."/>
            <person name="Norbu C."/>
            <person name="Norbu N."/>
            <person name="Novod N."/>
            <person name="O'Neill B."/>
            <person name="Osman S."/>
            <person name="Markiewicz E."/>
            <person name="Oyono O.L."/>
            <person name="Patti C."/>
            <person name="Phunkhang P."/>
            <person name="Pierre F."/>
            <person name="Priest M."/>
            <person name="Raghuraman S."/>
            <person name="Rege F."/>
            <person name="Reyes R."/>
            <person name="Rise C."/>
            <person name="Rogov P."/>
            <person name="Ross K."/>
            <person name="Ryan E."/>
            <person name="Settipalli S."/>
            <person name="Shea T."/>
            <person name="Sherpa N."/>
            <person name="Shi L."/>
            <person name="Shih D."/>
            <person name="Sparrow T."/>
            <person name="Spaulding J."/>
            <person name="Stalker J."/>
            <person name="Stange-Thomann N."/>
            <person name="Stavropoulos S."/>
            <person name="Stone C."/>
            <person name="Strader C."/>
            <person name="Tesfaye S."/>
            <person name="Thomson T."/>
            <person name="Thoulutsang Y."/>
            <person name="Thoulutsang D."/>
            <person name="Topham K."/>
            <person name="Topping I."/>
            <person name="Tsamla T."/>
            <person name="Vassiliev H."/>
            <person name="Vo A."/>
            <person name="Wangchuk T."/>
            <person name="Wangdi T."/>
            <person name="Weiand M."/>
            <person name="Wilkinson J."/>
            <person name="Wilson A."/>
            <person name="Yadav S."/>
            <person name="Young G."/>
            <person name="Yu Q."/>
            <person name="Zembek L."/>
            <person name="Zhong D."/>
            <person name="Zimmer A."/>
            <person name="Zwirko Z."/>
            <person name="Jaffe D.B."/>
            <person name="Alvarez P."/>
            <person name="Brockman W."/>
            <person name="Butler J."/>
            <person name="Chin C."/>
            <person name="Gnerre S."/>
            <person name="Grabherr M."/>
            <person name="Kleber M."/>
            <person name="Mauceli E."/>
            <person name="MacCallum I."/>
        </authorList>
    </citation>
    <scope>NUCLEOTIDE SEQUENCE [LARGE SCALE GENOMIC DNA]</scope>
    <source>
        <strain evidence="3">Tucson 14030-0811.24</strain>
    </source>
</reference>
<dbReference type="Pfam" id="PF15960">
    <property type="entry name" value="DUF4763"/>
    <property type="match status" value="1"/>
</dbReference>
<accession>B4MPX2</accession>
<dbReference type="OMA" id="CIERWEH"/>
<gene>
    <name evidence="2" type="primary">Dwil\GK19399</name>
    <name evidence="2" type="ORF">Dwil_GK19399</name>
</gene>
<evidence type="ECO:0000313" key="2">
    <source>
        <dbReference type="EMBL" id="EDW74161.1"/>
    </source>
</evidence>
<dbReference type="eggNOG" id="ENOG502TFYW">
    <property type="taxonomic scope" value="Eukaryota"/>
</dbReference>
<evidence type="ECO:0000256" key="1">
    <source>
        <dbReference type="SAM" id="Coils"/>
    </source>
</evidence>
<protein>
    <submittedName>
        <fullName evidence="2">GK19399</fullName>
    </submittedName>
</protein>
<dbReference type="InParanoid" id="B4MPX2"/>
<dbReference type="OrthoDB" id="7864818at2759"/>
<dbReference type="HOGENOM" id="CLU_1074674_0_0_1"/>
<name>B4MPX2_DROWI</name>
<evidence type="ECO:0000313" key="3">
    <source>
        <dbReference type="Proteomes" id="UP000007798"/>
    </source>
</evidence>
<dbReference type="KEGG" id="dwi:6640355"/>
<dbReference type="PhylomeDB" id="B4MPX2"/>
<keyword evidence="1" id="KW-0175">Coiled coil</keyword>
<feature type="coiled-coil region" evidence="1">
    <location>
        <begin position="35"/>
        <end position="62"/>
    </location>
</feature>
<dbReference type="EMBL" id="CH963849">
    <property type="protein sequence ID" value="EDW74161.1"/>
    <property type="molecule type" value="Genomic_DNA"/>
</dbReference>
<organism evidence="3">
    <name type="scientific">Drosophila willistoni</name>
    <name type="common">Fruit fly</name>
    <dbReference type="NCBI Taxonomy" id="7260"/>
    <lineage>
        <taxon>Eukaryota</taxon>
        <taxon>Metazoa</taxon>
        <taxon>Ecdysozoa</taxon>
        <taxon>Arthropoda</taxon>
        <taxon>Hexapoda</taxon>
        <taxon>Insecta</taxon>
        <taxon>Pterygota</taxon>
        <taxon>Neoptera</taxon>
        <taxon>Endopterygota</taxon>
        <taxon>Diptera</taxon>
        <taxon>Brachycera</taxon>
        <taxon>Muscomorpha</taxon>
        <taxon>Ephydroidea</taxon>
        <taxon>Drosophilidae</taxon>
        <taxon>Drosophila</taxon>
        <taxon>Sophophora</taxon>
    </lineage>
</organism>
<proteinExistence type="predicted"/>
<keyword evidence="3" id="KW-1185">Reference proteome</keyword>
<dbReference type="AlphaFoldDB" id="B4MPX2"/>
<dbReference type="InterPro" id="IPR031883">
    <property type="entry name" value="DUF4763"/>
</dbReference>
<sequence length="249" mass="29255">MWNSGKCCALGLPKILENESEILTVSELPANTSFNEEEETDLDSIYDELETMKQKLLTLRSKLIITPMDKCQQKMEKEEQEEQEDSVDEMLTPVQQQLNTLRRQNCILRCQLHEMAKHLYATRKDIEEYKALQCQLTQNLQKFCKELKIFDAFKANAIHHFGLCIERWEQHKNSKILAKTFMDMMCKFRISSTGMHRGHVTLNCHQQVRNDAIMELVLIRVLLCHIYETLMDNFNFFARRMSSKCVPSP</sequence>
<dbReference type="STRING" id="7260.B4MPX2"/>